<dbReference type="AlphaFoldDB" id="A0A5J6J998"/>
<dbReference type="KEGG" id="svn:CP980_16225"/>
<dbReference type="RefSeq" id="WP_150528454.1">
    <property type="nucleotide sequence ID" value="NZ_BNBW01000032.1"/>
</dbReference>
<reference evidence="2 3" key="1">
    <citation type="submission" date="2017-09" db="EMBL/GenBank/DDBJ databases">
        <authorList>
            <person name="Lee N."/>
            <person name="Cho B.-K."/>
        </authorList>
    </citation>
    <scope>NUCLEOTIDE SEQUENCE [LARGE SCALE GENOMIC DNA]</scope>
    <source>
        <strain evidence="2 3">ATCC 27476</strain>
    </source>
</reference>
<keyword evidence="3" id="KW-1185">Reference proteome</keyword>
<dbReference type="GeneID" id="95612089"/>
<gene>
    <name evidence="2" type="ORF">CP980_16225</name>
</gene>
<accession>A0A5J6J998</accession>
<sequence>MGIFNRKPSISDDDRFKYNLEQVAEDIGAENVFQHRVRYAHEDHDASRGEVSRKPSGPASGPSCDNANTPRPRRGRRW</sequence>
<protein>
    <submittedName>
        <fullName evidence="2">Uncharacterized protein</fullName>
    </submittedName>
</protein>
<evidence type="ECO:0000256" key="1">
    <source>
        <dbReference type="SAM" id="MobiDB-lite"/>
    </source>
</evidence>
<feature type="region of interest" description="Disordered" evidence="1">
    <location>
        <begin position="41"/>
        <end position="78"/>
    </location>
</feature>
<dbReference type="EMBL" id="CP023692">
    <property type="protein sequence ID" value="QEV46442.1"/>
    <property type="molecule type" value="Genomic_DNA"/>
</dbReference>
<dbReference type="Proteomes" id="UP000325563">
    <property type="component" value="Chromosome"/>
</dbReference>
<name>A0A5J6J998_STRVI</name>
<evidence type="ECO:0000313" key="2">
    <source>
        <dbReference type="EMBL" id="QEV46442.1"/>
    </source>
</evidence>
<proteinExistence type="predicted"/>
<evidence type="ECO:0000313" key="3">
    <source>
        <dbReference type="Proteomes" id="UP000325563"/>
    </source>
</evidence>
<organism evidence="2 3">
    <name type="scientific">Streptomyces vinaceus</name>
    <dbReference type="NCBI Taxonomy" id="1960"/>
    <lineage>
        <taxon>Bacteria</taxon>
        <taxon>Bacillati</taxon>
        <taxon>Actinomycetota</taxon>
        <taxon>Actinomycetes</taxon>
        <taxon>Kitasatosporales</taxon>
        <taxon>Streptomycetaceae</taxon>
        <taxon>Streptomyces</taxon>
    </lineage>
</organism>
<feature type="compositionally biased region" description="Basic and acidic residues" evidence="1">
    <location>
        <begin position="41"/>
        <end position="53"/>
    </location>
</feature>